<keyword evidence="1 3" id="KW-0489">Methyltransferase</keyword>
<dbReference type="Gene3D" id="3.40.50.150">
    <property type="entry name" value="Vaccinia Virus protein VP39"/>
    <property type="match status" value="1"/>
</dbReference>
<dbReference type="EMBL" id="ML975153">
    <property type="protein sequence ID" value="KAF1814563.1"/>
    <property type="molecule type" value="Genomic_DNA"/>
</dbReference>
<dbReference type="CDD" id="cd02440">
    <property type="entry name" value="AdoMet_MTases"/>
    <property type="match status" value="1"/>
</dbReference>
<dbReference type="GO" id="GO:0032259">
    <property type="term" value="P:methylation"/>
    <property type="evidence" value="ECO:0007669"/>
    <property type="project" value="UniProtKB-KW"/>
</dbReference>
<evidence type="ECO:0000313" key="1">
    <source>
        <dbReference type="EMBL" id="KAF1814563.1"/>
    </source>
</evidence>
<accession>A0A6G1G970</accession>
<protein>
    <submittedName>
        <fullName evidence="1 3">S-adenosyl-L-methionine-dependent methyltransferase</fullName>
    </submittedName>
</protein>
<proteinExistence type="predicted"/>
<evidence type="ECO:0000313" key="2">
    <source>
        <dbReference type="Proteomes" id="UP000504638"/>
    </source>
</evidence>
<dbReference type="Pfam" id="PF13489">
    <property type="entry name" value="Methyltransf_23"/>
    <property type="match status" value="1"/>
</dbReference>
<dbReference type="PANTHER" id="PTHR43591">
    <property type="entry name" value="METHYLTRANSFERASE"/>
    <property type="match status" value="1"/>
</dbReference>
<keyword evidence="1" id="KW-0808">Transferase</keyword>
<dbReference type="GO" id="GO:0008168">
    <property type="term" value="F:methyltransferase activity"/>
    <property type="evidence" value="ECO:0007669"/>
    <property type="project" value="UniProtKB-KW"/>
</dbReference>
<dbReference type="OrthoDB" id="2013972at2759"/>
<evidence type="ECO:0000313" key="3">
    <source>
        <dbReference type="RefSeq" id="XP_033536194.1"/>
    </source>
</evidence>
<dbReference type="GeneID" id="54423050"/>
<dbReference type="Proteomes" id="UP000504638">
    <property type="component" value="Unplaced"/>
</dbReference>
<reference evidence="3" key="2">
    <citation type="submission" date="2020-04" db="EMBL/GenBank/DDBJ databases">
        <authorList>
            <consortium name="NCBI Genome Project"/>
        </authorList>
    </citation>
    <scope>NUCLEOTIDE SEQUENCE</scope>
    <source>
        <strain evidence="3">CBS 781.70</strain>
    </source>
</reference>
<dbReference type="SUPFAM" id="SSF53335">
    <property type="entry name" value="S-adenosyl-L-methionine-dependent methyltransferases"/>
    <property type="match status" value="1"/>
</dbReference>
<keyword evidence="2" id="KW-1185">Reference proteome</keyword>
<reference evidence="3" key="3">
    <citation type="submission" date="2025-04" db="UniProtKB">
        <authorList>
            <consortium name="RefSeq"/>
        </authorList>
    </citation>
    <scope>IDENTIFICATION</scope>
    <source>
        <strain evidence="3">CBS 781.70</strain>
    </source>
</reference>
<dbReference type="PANTHER" id="PTHR43591:SF31">
    <property type="entry name" value="LAEA-LIKE, PUTATIVE (AFU_ORTHOLOGUE AFUA_8G01930)-RELATED"/>
    <property type="match status" value="1"/>
</dbReference>
<gene>
    <name evidence="1 3" type="ORF">P152DRAFT_506399</name>
</gene>
<reference evidence="1 3" key="1">
    <citation type="submission" date="2020-01" db="EMBL/GenBank/DDBJ databases">
        <authorList>
            <consortium name="DOE Joint Genome Institute"/>
            <person name="Haridas S."/>
            <person name="Albert R."/>
            <person name="Binder M."/>
            <person name="Bloem J."/>
            <person name="Labutti K."/>
            <person name="Salamov A."/>
            <person name="Andreopoulos B."/>
            <person name="Baker S.E."/>
            <person name="Barry K."/>
            <person name="Bills G."/>
            <person name="Bluhm B.H."/>
            <person name="Cannon C."/>
            <person name="Castanera R."/>
            <person name="Culley D.E."/>
            <person name="Daum C."/>
            <person name="Ezra D."/>
            <person name="Gonzalez J.B."/>
            <person name="Henrissat B."/>
            <person name="Kuo A."/>
            <person name="Liang C."/>
            <person name="Lipzen A."/>
            <person name="Lutzoni F."/>
            <person name="Magnuson J."/>
            <person name="Mondo S."/>
            <person name="Nolan M."/>
            <person name="Ohm R."/>
            <person name="Pangilinan J."/>
            <person name="Park H.-J."/>
            <person name="Ramirez L."/>
            <person name="Alfaro M."/>
            <person name="Sun H."/>
            <person name="Tritt A."/>
            <person name="Yoshinaga Y."/>
            <person name="Zwiers L.-H."/>
            <person name="Turgeon B.G."/>
            <person name="Goodwin S.B."/>
            <person name="Spatafora J.W."/>
            <person name="Crous P.W."/>
            <person name="Grigoriev I.V."/>
        </authorList>
    </citation>
    <scope>NUCLEOTIDE SEQUENCE</scope>
    <source>
        <strain evidence="1 3">CBS 781.70</strain>
    </source>
</reference>
<name>A0A6G1G970_9PEZI</name>
<organism evidence="1">
    <name type="scientific">Eremomyces bilateralis CBS 781.70</name>
    <dbReference type="NCBI Taxonomy" id="1392243"/>
    <lineage>
        <taxon>Eukaryota</taxon>
        <taxon>Fungi</taxon>
        <taxon>Dikarya</taxon>
        <taxon>Ascomycota</taxon>
        <taxon>Pezizomycotina</taxon>
        <taxon>Dothideomycetes</taxon>
        <taxon>Dothideomycetes incertae sedis</taxon>
        <taxon>Eremomycetales</taxon>
        <taxon>Eremomycetaceae</taxon>
        <taxon>Eremomyces</taxon>
    </lineage>
</organism>
<dbReference type="RefSeq" id="XP_033536194.1">
    <property type="nucleotide sequence ID" value="XM_033682480.1"/>
</dbReference>
<dbReference type="InterPro" id="IPR029063">
    <property type="entry name" value="SAM-dependent_MTases_sf"/>
</dbReference>
<dbReference type="AlphaFoldDB" id="A0A6G1G970"/>
<sequence length="333" mass="36902">MATKDSNQQNASVNEVISNLEVDEAALAQYISSTTTSIKASVTDYRYEHGRRYHAYGDDKYHLPNDEKEIDRLELQHLIWVEAFNGRLYLSPLPEDMTDVLDVGCGTGNWTIEFATAHPSVAVLGTDLSPIQPSNVPVNCHFVVDDATQEWAFGQKFDFVHTRAITMGIGDWDGFIKQAYCSLKPGGWIELQEFSFPIGCDDGTMKDGSPLAEWAAAMVSAIAKVGMDPRAALKHPNRLRTAGFANVQELPVKCPLGQWPKGSREKKLGVLGQKDLLIGIEGISTKLLRMSGYSEEKVNGLLEACRRDLLNPMIHVYFPLTVSWAQKPLEETG</sequence>